<dbReference type="AlphaFoldDB" id="A0A8J7WLU2"/>
<dbReference type="GO" id="GO:0005737">
    <property type="term" value="C:cytoplasm"/>
    <property type="evidence" value="ECO:0007669"/>
    <property type="project" value="TreeGrafter"/>
</dbReference>
<organism evidence="2 3">
    <name type="scientific">Actinocrinis puniceicyclus</name>
    <dbReference type="NCBI Taxonomy" id="977794"/>
    <lineage>
        <taxon>Bacteria</taxon>
        <taxon>Bacillati</taxon>
        <taxon>Actinomycetota</taxon>
        <taxon>Actinomycetes</taxon>
        <taxon>Catenulisporales</taxon>
        <taxon>Actinospicaceae</taxon>
        <taxon>Actinocrinis</taxon>
    </lineage>
</organism>
<accession>A0A8J7WLU2</accession>
<evidence type="ECO:0000313" key="3">
    <source>
        <dbReference type="Proteomes" id="UP000677913"/>
    </source>
</evidence>
<dbReference type="Pfam" id="PF13302">
    <property type="entry name" value="Acetyltransf_3"/>
    <property type="match status" value="1"/>
</dbReference>
<dbReference type="GO" id="GO:0008999">
    <property type="term" value="F:protein-N-terminal-alanine acetyltransferase activity"/>
    <property type="evidence" value="ECO:0007669"/>
    <property type="project" value="TreeGrafter"/>
</dbReference>
<gene>
    <name evidence="2" type="ORF">KGA66_02365</name>
</gene>
<dbReference type="PANTHER" id="PTHR43441">
    <property type="entry name" value="RIBOSOMAL-PROTEIN-SERINE ACETYLTRANSFERASE"/>
    <property type="match status" value="1"/>
</dbReference>
<dbReference type="RefSeq" id="WP_211463957.1">
    <property type="nucleotide sequence ID" value="NZ_JAGSXH010000004.1"/>
</dbReference>
<dbReference type="SUPFAM" id="SSF55729">
    <property type="entry name" value="Acyl-CoA N-acyltransferases (Nat)"/>
    <property type="match status" value="1"/>
</dbReference>
<dbReference type="PROSITE" id="PS51186">
    <property type="entry name" value="GNAT"/>
    <property type="match status" value="1"/>
</dbReference>
<dbReference type="EMBL" id="JAGSXH010000004">
    <property type="protein sequence ID" value="MBS2961875.1"/>
    <property type="molecule type" value="Genomic_DNA"/>
</dbReference>
<dbReference type="Proteomes" id="UP000677913">
    <property type="component" value="Unassembled WGS sequence"/>
</dbReference>
<dbReference type="InterPro" id="IPR000182">
    <property type="entry name" value="GNAT_dom"/>
</dbReference>
<dbReference type="InterPro" id="IPR051908">
    <property type="entry name" value="Ribosomal_N-acetyltransferase"/>
</dbReference>
<sequence length="186" mass="20422">MGDQVRLRPIVEADLPVMSGLYDDPVEASEFGFFGYRNPGTLRRMFEQGFFDDNGGRLAVVRDLAPAEGPGGAESAEVLIGDVGWRSVQTAPNSATWNIGIGLLAAERGKGYGTIAQRLLVRYLFSYTRYHRIEAGTETANLAEQRALEKAGFTREGVARGACFRAGAWRDMVQYSILRPETDLTP</sequence>
<dbReference type="PANTHER" id="PTHR43441:SF2">
    <property type="entry name" value="FAMILY ACETYLTRANSFERASE, PUTATIVE (AFU_ORTHOLOGUE AFUA_7G00850)-RELATED"/>
    <property type="match status" value="1"/>
</dbReference>
<dbReference type="InterPro" id="IPR016181">
    <property type="entry name" value="Acyl_CoA_acyltransferase"/>
</dbReference>
<comment type="caution">
    <text evidence="2">The sequence shown here is derived from an EMBL/GenBank/DDBJ whole genome shotgun (WGS) entry which is preliminary data.</text>
</comment>
<proteinExistence type="predicted"/>
<keyword evidence="3" id="KW-1185">Reference proteome</keyword>
<protein>
    <submittedName>
        <fullName evidence="2">GNAT family N-acetyltransferase</fullName>
    </submittedName>
</protein>
<dbReference type="GO" id="GO:1990189">
    <property type="term" value="F:protein N-terminal-serine acetyltransferase activity"/>
    <property type="evidence" value="ECO:0007669"/>
    <property type="project" value="TreeGrafter"/>
</dbReference>
<dbReference type="Gene3D" id="3.40.630.30">
    <property type="match status" value="1"/>
</dbReference>
<feature type="domain" description="N-acetyltransferase" evidence="1">
    <location>
        <begin position="5"/>
        <end position="180"/>
    </location>
</feature>
<evidence type="ECO:0000259" key="1">
    <source>
        <dbReference type="PROSITE" id="PS51186"/>
    </source>
</evidence>
<evidence type="ECO:0000313" key="2">
    <source>
        <dbReference type="EMBL" id="MBS2961875.1"/>
    </source>
</evidence>
<reference evidence="2" key="1">
    <citation type="submission" date="2021-04" db="EMBL/GenBank/DDBJ databases">
        <title>Genome based classification of Actinospica acidithermotolerans sp. nov., an actinobacterium isolated from an Indonesian hot spring.</title>
        <authorList>
            <person name="Kusuma A.B."/>
            <person name="Putra K.E."/>
            <person name="Nafisah S."/>
            <person name="Loh J."/>
            <person name="Nouioui I."/>
            <person name="Goodfellow M."/>
        </authorList>
    </citation>
    <scope>NUCLEOTIDE SEQUENCE</scope>
    <source>
        <strain evidence="2">DSM 45618</strain>
    </source>
</reference>
<name>A0A8J7WLU2_9ACTN</name>